<reference evidence="4" key="1">
    <citation type="submission" date="2019-04" db="EMBL/GenBank/DDBJ databases">
        <title>Sequencing of skin fungus with MAO and IRED activity.</title>
        <authorList>
            <person name="Marsaioli A.J."/>
            <person name="Bonatto J.M.C."/>
            <person name="Reis Junior O."/>
        </authorList>
    </citation>
    <scope>NUCLEOTIDE SEQUENCE</scope>
    <source>
        <strain evidence="4">30M1</strain>
    </source>
</reference>
<proteinExistence type="predicted"/>
<comment type="caution">
    <text evidence="4">The sequence shown here is derived from an EMBL/GenBank/DDBJ whole genome shotgun (WGS) entry which is preliminary data.</text>
</comment>
<evidence type="ECO:0000313" key="5">
    <source>
        <dbReference type="Proteomes" id="UP000801428"/>
    </source>
</evidence>
<name>A0A9P4W516_CURKU</name>
<keyword evidence="2" id="KW-0812">Transmembrane</keyword>
<keyword evidence="2" id="KW-1133">Transmembrane helix</keyword>
<feature type="transmembrane region" description="Helical" evidence="2">
    <location>
        <begin position="194"/>
        <end position="216"/>
    </location>
</feature>
<evidence type="ECO:0000256" key="1">
    <source>
        <dbReference type="SAM" id="MobiDB-lite"/>
    </source>
</evidence>
<evidence type="ECO:0000256" key="3">
    <source>
        <dbReference type="SAM" id="SignalP"/>
    </source>
</evidence>
<evidence type="ECO:0008006" key="6">
    <source>
        <dbReference type="Google" id="ProtNLM"/>
    </source>
</evidence>
<feature type="chain" id="PRO_5040275383" description="Apple domain-containing protein" evidence="3">
    <location>
        <begin position="23"/>
        <end position="299"/>
    </location>
</feature>
<feature type="region of interest" description="Disordered" evidence="1">
    <location>
        <begin position="152"/>
        <end position="186"/>
    </location>
</feature>
<keyword evidence="2" id="KW-0472">Membrane</keyword>
<dbReference type="EMBL" id="SWKU01000017">
    <property type="protein sequence ID" value="KAF2999428.1"/>
    <property type="molecule type" value="Genomic_DNA"/>
</dbReference>
<keyword evidence="5" id="KW-1185">Reference proteome</keyword>
<evidence type="ECO:0000256" key="2">
    <source>
        <dbReference type="SAM" id="Phobius"/>
    </source>
</evidence>
<dbReference type="AlphaFoldDB" id="A0A9P4W516"/>
<sequence length="299" mass="32131">MFVPSMQHFYLLFAWLTNAALAQPGDCDEDGATSTYNQNGLTVPFDNLCGRDIEAALDYALSSEQRRSDCLDRCVRQAPLCYGFDYTPYVSSSQINCYLMNGTFPASNATERSFVANAAMLNPAFRDQLPEECKALGLRECFKRNGPLGSGTSGLATSTVSSPLSTSEASATTSPPALRDQQKASEKLSSSAKAGIGAGVGLVALIAILCGLLFLLKRAKRKRATKLSTEAQQGDLSDTNPPHKMEAQIYARMATSSPGLATSSPALPTAILEQVHEIDGHTRHEKCTSILPALRSLRR</sequence>
<evidence type="ECO:0000313" key="4">
    <source>
        <dbReference type="EMBL" id="KAF2999428.1"/>
    </source>
</evidence>
<dbReference type="Proteomes" id="UP000801428">
    <property type="component" value="Unassembled WGS sequence"/>
</dbReference>
<feature type="compositionally biased region" description="Low complexity" evidence="1">
    <location>
        <begin position="155"/>
        <end position="178"/>
    </location>
</feature>
<dbReference type="OrthoDB" id="3683226at2759"/>
<protein>
    <recommendedName>
        <fullName evidence="6">Apple domain-containing protein</fullName>
    </recommendedName>
</protein>
<feature type="signal peptide" evidence="3">
    <location>
        <begin position="1"/>
        <end position="22"/>
    </location>
</feature>
<gene>
    <name evidence="4" type="ORF">E8E13_007485</name>
</gene>
<keyword evidence="3" id="KW-0732">Signal</keyword>
<organism evidence="4 5">
    <name type="scientific">Curvularia kusanoi</name>
    <name type="common">Cochliobolus kusanoi</name>
    <dbReference type="NCBI Taxonomy" id="90978"/>
    <lineage>
        <taxon>Eukaryota</taxon>
        <taxon>Fungi</taxon>
        <taxon>Dikarya</taxon>
        <taxon>Ascomycota</taxon>
        <taxon>Pezizomycotina</taxon>
        <taxon>Dothideomycetes</taxon>
        <taxon>Pleosporomycetidae</taxon>
        <taxon>Pleosporales</taxon>
        <taxon>Pleosporineae</taxon>
        <taxon>Pleosporaceae</taxon>
        <taxon>Curvularia</taxon>
    </lineage>
</organism>
<accession>A0A9P4W516</accession>